<dbReference type="Proteomes" id="UP001620295">
    <property type="component" value="Unassembled WGS sequence"/>
</dbReference>
<organism evidence="2 3">
    <name type="scientific">Streptomyces milbemycinicus</name>
    <dbReference type="NCBI Taxonomy" id="476552"/>
    <lineage>
        <taxon>Bacteria</taxon>
        <taxon>Bacillati</taxon>
        <taxon>Actinomycetota</taxon>
        <taxon>Actinomycetes</taxon>
        <taxon>Kitasatosporales</taxon>
        <taxon>Streptomycetaceae</taxon>
        <taxon>Streptomyces</taxon>
    </lineage>
</organism>
<evidence type="ECO:0000313" key="3">
    <source>
        <dbReference type="Proteomes" id="UP001620295"/>
    </source>
</evidence>
<keyword evidence="3" id="KW-1185">Reference proteome</keyword>
<sequence length="93" mass="10085">GRHITNGPVFLVTDTGLRYSVQSKNDSDSGKSKIGDDESGKDKAARTQQEVNKAQRSLGYQDVKPTPVPVDWSEFLPTGPRLDANSARQPQGS</sequence>
<evidence type="ECO:0000256" key="1">
    <source>
        <dbReference type="SAM" id="MobiDB-lite"/>
    </source>
</evidence>
<dbReference type="EMBL" id="JBJDQH010000161">
    <property type="protein sequence ID" value="MFK4273455.1"/>
    <property type="molecule type" value="Genomic_DNA"/>
</dbReference>
<dbReference type="Pfam" id="PF05108">
    <property type="entry name" value="T7SS_ESX1_EccB"/>
    <property type="match status" value="1"/>
</dbReference>
<comment type="caution">
    <text evidence="2">The sequence shown here is derived from an EMBL/GenBank/DDBJ whole genome shotgun (WGS) entry which is preliminary data.</text>
</comment>
<dbReference type="PANTHER" id="PTHR40765">
    <property type="entry name" value="ESX-2 SECRETION SYSTEM ATPASE ECCB2"/>
    <property type="match status" value="1"/>
</dbReference>
<name>A0ABW8M5L1_9ACTN</name>
<dbReference type="PANTHER" id="PTHR40765:SF2">
    <property type="entry name" value="ESX-2 SECRETION SYSTEM ATPASE ECCB2"/>
    <property type="match status" value="1"/>
</dbReference>
<dbReference type="InterPro" id="IPR007795">
    <property type="entry name" value="T7SS_EccB"/>
</dbReference>
<reference evidence="2 3" key="1">
    <citation type="submission" date="2024-11" db="EMBL/GenBank/DDBJ databases">
        <title>The Natural Products Discovery Center: Release of the First 8490 Sequenced Strains for Exploring Actinobacteria Biosynthetic Diversity.</title>
        <authorList>
            <person name="Kalkreuter E."/>
            <person name="Kautsar S.A."/>
            <person name="Yang D."/>
            <person name="Bader C.D."/>
            <person name="Teijaro C.N."/>
            <person name="Fluegel L."/>
            <person name="Davis C.M."/>
            <person name="Simpson J.R."/>
            <person name="Lauterbach L."/>
            <person name="Steele A.D."/>
            <person name="Gui C."/>
            <person name="Meng S."/>
            <person name="Li G."/>
            <person name="Viehrig K."/>
            <person name="Ye F."/>
            <person name="Su P."/>
            <person name="Kiefer A.F."/>
            <person name="Nichols A."/>
            <person name="Cepeda A.J."/>
            <person name="Yan W."/>
            <person name="Fan B."/>
            <person name="Jiang Y."/>
            <person name="Adhikari A."/>
            <person name="Zheng C.-J."/>
            <person name="Schuster L."/>
            <person name="Cowan T.M."/>
            <person name="Smanski M.J."/>
            <person name="Chevrette M.G."/>
            <person name="De Carvalho L.P.S."/>
            <person name="Shen B."/>
        </authorList>
    </citation>
    <scope>NUCLEOTIDE SEQUENCE [LARGE SCALE GENOMIC DNA]</scope>
    <source>
        <strain evidence="2 3">NPDC020863</strain>
    </source>
</reference>
<evidence type="ECO:0000313" key="2">
    <source>
        <dbReference type="EMBL" id="MFK4273455.1"/>
    </source>
</evidence>
<feature type="compositionally biased region" description="Basic and acidic residues" evidence="1">
    <location>
        <begin position="25"/>
        <end position="45"/>
    </location>
</feature>
<accession>A0ABW8M5L1</accession>
<protein>
    <submittedName>
        <fullName evidence="2">Type VII secretion protein EccB</fullName>
    </submittedName>
</protein>
<feature type="non-terminal residue" evidence="2">
    <location>
        <position position="1"/>
    </location>
</feature>
<feature type="compositionally biased region" description="Polar residues" evidence="1">
    <location>
        <begin position="46"/>
        <end position="55"/>
    </location>
</feature>
<proteinExistence type="predicted"/>
<feature type="region of interest" description="Disordered" evidence="1">
    <location>
        <begin position="20"/>
        <end position="93"/>
    </location>
</feature>
<gene>
    <name evidence="2" type="ORF">ACI2L5_52745</name>
</gene>
<dbReference type="RefSeq" id="WP_404749350.1">
    <property type="nucleotide sequence ID" value="NZ_JBJDQH010000161.1"/>
</dbReference>